<dbReference type="AlphaFoldDB" id="A0A226EMQ5"/>
<accession>A0A226EMQ5</accession>
<keyword evidence="2" id="KW-1185">Reference proteome</keyword>
<dbReference type="GO" id="GO:0019005">
    <property type="term" value="C:SCF ubiquitin ligase complex"/>
    <property type="evidence" value="ECO:0007669"/>
    <property type="project" value="TreeGrafter"/>
</dbReference>
<comment type="caution">
    <text evidence="1">The sequence shown here is derived from an EMBL/GenBank/DDBJ whole genome shotgun (WGS) entry which is preliminary data.</text>
</comment>
<dbReference type="SUPFAM" id="SSF52047">
    <property type="entry name" value="RNI-like"/>
    <property type="match status" value="1"/>
</dbReference>
<name>A0A226EMQ5_FOLCA</name>
<proteinExistence type="predicted"/>
<dbReference type="Gene3D" id="3.80.10.10">
    <property type="entry name" value="Ribonuclease Inhibitor"/>
    <property type="match status" value="1"/>
</dbReference>
<dbReference type="OrthoDB" id="10683192at2759"/>
<dbReference type="PANTHER" id="PTHR13318">
    <property type="entry name" value="PARTNER OF PAIRED, ISOFORM B-RELATED"/>
    <property type="match status" value="1"/>
</dbReference>
<dbReference type="Proteomes" id="UP000198287">
    <property type="component" value="Unassembled WGS sequence"/>
</dbReference>
<dbReference type="GO" id="GO:0031146">
    <property type="term" value="P:SCF-dependent proteasomal ubiquitin-dependent protein catabolic process"/>
    <property type="evidence" value="ECO:0007669"/>
    <property type="project" value="TreeGrafter"/>
</dbReference>
<reference evidence="1 2" key="1">
    <citation type="submission" date="2015-12" db="EMBL/GenBank/DDBJ databases">
        <title>The genome of Folsomia candida.</title>
        <authorList>
            <person name="Faddeeva A."/>
            <person name="Derks M.F."/>
            <person name="Anvar Y."/>
            <person name="Smit S."/>
            <person name="Van Straalen N."/>
            <person name="Roelofs D."/>
        </authorList>
    </citation>
    <scope>NUCLEOTIDE SEQUENCE [LARGE SCALE GENOMIC DNA]</scope>
    <source>
        <strain evidence="1 2">VU population</strain>
        <tissue evidence="1">Whole body</tissue>
    </source>
</reference>
<evidence type="ECO:0000313" key="1">
    <source>
        <dbReference type="EMBL" id="OXA58570.1"/>
    </source>
</evidence>
<dbReference type="EMBL" id="LNIX01000003">
    <property type="protein sequence ID" value="OXA58570.1"/>
    <property type="molecule type" value="Genomic_DNA"/>
</dbReference>
<sequence length="561" mass="62750">MKRARILGVGDKNGTAAAEVMDIREIEPGSMNPLMVPSILELVLLSLPLQPLKDCKAVCSLWHQEVDRIMKRLKTIKMIKDDYLEVDKVLGGAKYSSNILSQLHCKECCTSNDKFEKLLIFKGTFLNQLTLERCHLNVNSFMYMVLTDGFPYLSILTLRQNEYVDIKGRKTIFIPKDGEEELKFKSLKVLEIDERGTETQTSLHAIAEMCPSLQKLTHSNCPIPARNRNSSVNLSCLNFLQLAPIDGRKMEFQYFDTLVDLKLKRLKTLFLYGMTPGGKKRTNSLHKFLKSVSSSVVSLHLGQKILYNPEYQSNAPSPFPISMNNLKRISIGPGFIHSLKFLDKLPCVTSFTCTRQDSKDWETIVNKGVPKSTTIVGSLDLGTITAGPLLKIAGAFPSLCRLELNVSRIQNHDELFRTICGGFSQLQILNIYDISNQNILTDTGVTGIASLELEALKNSTGTKGKPKREFSYIGDLKCLIDLRLQYICGNLTDLSVFYGIQELPSIFALDLSKSLVSDSALTVLSSSATNLSVLYLRDCKNITSKAIKQFIAKRPNVQVRL</sequence>
<dbReference type="OMA" id="YATHVND"/>
<protein>
    <submittedName>
        <fullName evidence="1">F-box/LRR-repeat protein 13</fullName>
    </submittedName>
</protein>
<organism evidence="1 2">
    <name type="scientific">Folsomia candida</name>
    <name type="common">Springtail</name>
    <dbReference type="NCBI Taxonomy" id="158441"/>
    <lineage>
        <taxon>Eukaryota</taxon>
        <taxon>Metazoa</taxon>
        <taxon>Ecdysozoa</taxon>
        <taxon>Arthropoda</taxon>
        <taxon>Hexapoda</taxon>
        <taxon>Collembola</taxon>
        <taxon>Entomobryomorpha</taxon>
        <taxon>Isotomoidea</taxon>
        <taxon>Isotomidae</taxon>
        <taxon>Proisotominae</taxon>
        <taxon>Folsomia</taxon>
    </lineage>
</organism>
<evidence type="ECO:0000313" key="2">
    <source>
        <dbReference type="Proteomes" id="UP000198287"/>
    </source>
</evidence>
<gene>
    <name evidence="1" type="ORF">Fcan01_07250</name>
</gene>
<dbReference type="InterPro" id="IPR032675">
    <property type="entry name" value="LRR_dom_sf"/>
</dbReference>